<dbReference type="EMBL" id="NQIK02000007">
    <property type="protein sequence ID" value="KAF7568295.1"/>
    <property type="molecule type" value="Genomic_DNA"/>
</dbReference>
<organism evidence="2 3">
    <name type="scientific">Pyrenophora tritici-repentis</name>
    <dbReference type="NCBI Taxonomy" id="45151"/>
    <lineage>
        <taxon>Eukaryota</taxon>
        <taxon>Fungi</taxon>
        <taxon>Dikarya</taxon>
        <taxon>Ascomycota</taxon>
        <taxon>Pezizomycotina</taxon>
        <taxon>Dothideomycetes</taxon>
        <taxon>Pleosporomycetidae</taxon>
        <taxon>Pleosporales</taxon>
        <taxon>Pleosporineae</taxon>
        <taxon>Pleosporaceae</taxon>
        <taxon>Pyrenophora</taxon>
    </lineage>
</organism>
<sequence length="89" mass="10044">MSAYDGVGGSQPLGTMDKQTALESRTHAARFDDEDESQDYHDSLRGHTRADRADMERMGKVQELKRNYRPLSALAFTVILQGTWEVLLT</sequence>
<evidence type="ECO:0000313" key="2">
    <source>
        <dbReference type="EMBL" id="KAF7568295.1"/>
    </source>
</evidence>
<dbReference type="AlphaFoldDB" id="A0A2W1EIQ2"/>
<name>A0A2W1EIQ2_9PLEO</name>
<evidence type="ECO:0000313" key="3">
    <source>
        <dbReference type="Proteomes" id="UP000245464"/>
    </source>
</evidence>
<proteinExistence type="predicted"/>
<dbReference type="RefSeq" id="XP_065960898.1">
    <property type="nucleotide sequence ID" value="XM_066108906.1"/>
</dbReference>
<dbReference type="Proteomes" id="UP000245464">
    <property type="component" value="Chromosome 7"/>
</dbReference>
<evidence type="ECO:0000256" key="1">
    <source>
        <dbReference type="SAM" id="MobiDB-lite"/>
    </source>
</evidence>
<feature type="region of interest" description="Disordered" evidence="1">
    <location>
        <begin position="1"/>
        <end position="54"/>
    </location>
</feature>
<dbReference type="KEGG" id="ptrr:90957429"/>
<feature type="compositionally biased region" description="Basic and acidic residues" evidence="1">
    <location>
        <begin position="38"/>
        <end position="54"/>
    </location>
</feature>
<gene>
    <name evidence="2" type="ORF">PtrM4_129080</name>
</gene>
<comment type="caution">
    <text evidence="2">The sequence shown here is derived from an EMBL/GenBank/DDBJ whole genome shotgun (WGS) entry which is preliminary data.</text>
</comment>
<feature type="compositionally biased region" description="Gly residues" evidence="1">
    <location>
        <begin position="1"/>
        <end position="11"/>
    </location>
</feature>
<accession>A0A2W1EIQ2</accession>
<reference evidence="2" key="1">
    <citation type="journal article" date="2018" name="BMC Genomics">
        <title>Comparative genomics of the wheat fungal pathogen Pyrenophora tritici-repentis reveals chromosomal variations and genome plasticity.</title>
        <authorList>
            <person name="Moolhuijzen P."/>
            <person name="See P.T."/>
            <person name="Hane J.K."/>
            <person name="Shi G."/>
            <person name="Liu Z."/>
            <person name="Oliver R.P."/>
            <person name="Moffat C.S."/>
        </authorList>
    </citation>
    <scope>NUCLEOTIDE SEQUENCE [LARGE SCALE GENOMIC DNA]</scope>
    <source>
        <strain evidence="2">M4</strain>
    </source>
</reference>
<dbReference type="GeneID" id="90957429"/>
<protein>
    <submittedName>
        <fullName evidence="2">Uncharacterized protein</fullName>
    </submittedName>
</protein>